<sequence>MPRTVVAGPADARGPDNHLSAVFSDDAARDAHMVRFLRPAFERGERMEYFTEATPPETVLRVLEDHGLDATGARERGQLSVVAARDAYLSDGPFDPDRMVEQWHRSVREAERAGFDGLRAVGEMSWYGRGVPGSERLLEYELRIHREVFERLPSLAAMCLYDRRLMTDADVALLDGVHPEHRRIGKERLPPPTLRVVPLEGRAGVALGGEVNHSVRHVVTGVAAALACSETPGTRGTSGEGVVELDLSELEHIDLDGTVRLVSAATREPGRRLVVVDPPPCLLRLLDIFPELNAALEVVSR</sequence>
<keyword evidence="3" id="KW-1185">Reference proteome</keyword>
<reference evidence="3" key="1">
    <citation type="submission" date="2019-10" db="EMBL/GenBank/DDBJ databases">
        <title>Streptomyces sp. nov., a novel actinobacterium isolated from alkaline environment.</title>
        <authorList>
            <person name="Golinska P."/>
        </authorList>
    </citation>
    <scope>NUCLEOTIDE SEQUENCE [LARGE SCALE GENOMIC DNA]</scope>
    <source>
        <strain evidence="3">DSM 42118</strain>
    </source>
</reference>
<dbReference type="InterPro" id="IPR025847">
    <property type="entry name" value="MEDS_domain"/>
</dbReference>
<gene>
    <name evidence="2" type="ORF">FNQ90_10265</name>
</gene>
<dbReference type="AlphaFoldDB" id="A0A7W3TCZ0"/>
<evidence type="ECO:0000313" key="3">
    <source>
        <dbReference type="Proteomes" id="UP000538929"/>
    </source>
</evidence>
<organism evidence="2 3">
    <name type="scientific">Streptomyces alkaliphilus</name>
    <dbReference type="NCBI Taxonomy" id="1472722"/>
    <lineage>
        <taxon>Bacteria</taxon>
        <taxon>Bacillati</taxon>
        <taxon>Actinomycetota</taxon>
        <taxon>Actinomycetes</taxon>
        <taxon>Kitasatosporales</taxon>
        <taxon>Streptomycetaceae</taxon>
        <taxon>Streptomyces</taxon>
    </lineage>
</organism>
<dbReference type="RefSeq" id="WP_182606097.1">
    <property type="nucleotide sequence ID" value="NZ_VKHT01000246.1"/>
</dbReference>
<proteinExistence type="predicted"/>
<evidence type="ECO:0000313" key="2">
    <source>
        <dbReference type="EMBL" id="MBB0244478.1"/>
    </source>
</evidence>
<dbReference type="SUPFAM" id="SSF52091">
    <property type="entry name" value="SpoIIaa-like"/>
    <property type="match status" value="1"/>
</dbReference>
<dbReference type="Pfam" id="PF14417">
    <property type="entry name" value="MEDS"/>
    <property type="match status" value="1"/>
</dbReference>
<dbReference type="Proteomes" id="UP000538929">
    <property type="component" value="Unassembled WGS sequence"/>
</dbReference>
<dbReference type="EMBL" id="VKHT01000246">
    <property type="protein sequence ID" value="MBB0244478.1"/>
    <property type="molecule type" value="Genomic_DNA"/>
</dbReference>
<protein>
    <recommendedName>
        <fullName evidence="1">MEDS domain-containing protein</fullName>
    </recommendedName>
</protein>
<name>A0A7W3TCZ0_9ACTN</name>
<dbReference type="InterPro" id="IPR036513">
    <property type="entry name" value="STAS_dom_sf"/>
</dbReference>
<comment type="caution">
    <text evidence="2">The sequence shown here is derived from an EMBL/GenBank/DDBJ whole genome shotgun (WGS) entry which is preliminary data.</text>
</comment>
<evidence type="ECO:0000259" key="1">
    <source>
        <dbReference type="Pfam" id="PF14417"/>
    </source>
</evidence>
<accession>A0A7W3TCZ0</accession>
<feature type="domain" description="MEDS" evidence="1">
    <location>
        <begin position="18"/>
        <end position="179"/>
    </location>
</feature>